<organism evidence="1 2">
    <name type="scientific">Oceanicoccus sagamiensis</name>
    <dbReference type="NCBI Taxonomy" id="716816"/>
    <lineage>
        <taxon>Bacteria</taxon>
        <taxon>Pseudomonadati</taxon>
        <taxon>Pseudomonadota</taxon>
        <taxon>Gammaproteobacteria</taxon>
        <taxon>Cellvibrionales</taxon>
        <taxon>Spongiibacteraceae</taxon>
        <taxon>Oceanicoccus</taxon>
    </lineage>
</organism>
<dbReference type="InterPro" id="IPR018741">
    <property type="entry name" value="DUF2288"/>
</dbReference>
<dbReference type="STRING" id="716816.BST96_00755"/>
<evidence type="ECO:0000313" key="2">
    <source>
        <dbReference type="Proteomes" id="UP000193450"/>
    </source>
</evidence>
<dbReference type="Proteomes" id="UP000193450">
    <property type="component" value="Chromosome"/>
</dbReference>
<dbReference type="Pfam" id="PF10052">
    <property type="entry name" value="DUF2288"/>
    <property type="match status" value="1"/>
</dbReference>
<keyword evidence="2" id="KW-1185">Reference proteome</keyword>
<name>A0A1X9NKA0_9GAMM</name>
<dbReference type="KEGG" id="osg:BST96_00755"/>
<dbReference type="EMBL" id="CP019343">
    <property type="protein sequence ID" value="ARN76245.1"/>
    <property type="molecule type" value="Genomic_DNA"/>
</dbReference>
<reference evidence="1 2" key="1">
    <citation type="submission" date="2016-11" db="EMBL/GenBank/DDBJ databases">
        <title>Trade-off between light-utilization and light-protection in marine flavobacteria.</title>
        <authorList>
            <person name="Kumagai Y."/>
        </authorList>
    </citation>
    <scope>NUCLEOTIDE SEQUENCE [LARGE SCALE GENOMIC DNA]</scope>
    <source>
        <strain evidence="1 2">NBRC 107125</strain>
    </source>
</reference>
<sequence length="115" mass="12737">MEQPPNISAPGNTATDSYQALKTKLNKETAKINWQELQRHYASGAVIAVANGNDLIEVACQFSLDNKEAVEQWLTSGAMVKVDDQQAAQWFEQQATLWAVVVAPWVLVQEIVQPL</sequence>
<evidence type="ECO:0008006" key="3">
    <source>
        <dbReference type="Google" id="ProtNLM"/>
    </source>
</evidence>
<proteinExistence type="predicted"/>
<dbReference type="AlphaFoldDB" id="A0A1X9NKA0"/>
<gene>
    <name evidence="1" type="ORF">BST96_00755</name>
</gene>
<accession>A0A1X9NKA0</accession>
<protein>
    <recommendedName>
        <fullName evidence="3">DUF2288 domain-containing protein</fullName>
    </recommendedName>
</protein>
<evidence type="ECO:0000313" key="1">
    <source>
        <dbReference type="EMBL" id="ARN76245.1"/>
    </source>
</evidence>